<dbReference type="Proteomes" id="UP000003586">
    <property type="component" value="Chromosome"/>
</dbReference>
<dbReference type="RefSeq" id="WP_025298695.1">
    <property type="nucleotide sequence ID" value="NZ_CP007035.1"/>
</dbReference>
<dbReference type="AlphaFoldDB" id="W0F613"/>
<dbReference type="eggNOG" id="COG2010">
    <property type="taxonomic scope" value="Bacteria"/>
</dbReference>
<evidence type="ECO:0008006" key="3">
    <source>
        <dbReference type="Google" id="ProtNLM"/>
    </source>
</evidence>
<dbReference type="KEGG" id="nso:NIASO_04470"/>
<proteinExistence type="predicted"/>
<dbReference type="HOGENOM" id="CLU_2383182_0_0_10"/>
<dbReference type="OrthoDB" id="338827at2"/>
<dbReference type="STRING" id="929713.NIASO_04470"/>
<gene>
    <name evidence="1" type="ORF">NIASO_04470</name>
</gene>
<evidence type="ECO:0000313" key="2">
    <source>
        <dbReference type="Proteomes" id="UP000003586"/>
    </source>
</evidence>
<organism evidence="1 2">
    <name type="scientific">Niabella soli DSM 19437</name>
    <dbReference type="NCBI Taxonomy" id="929713"/>
    <lineage>
        <taxon>Bacteria</taxon>
        <taxon>Pseudomonadati</taxon>
        <taxon>Bacteroidota</taxon>
        <taxon>Chitinophagia</taxon>
        <taxon>Chitinophagales</taxon>
        <taxon>Chitinophagaceae</taxon>
        <taxon>Niabella</taxon>
    </lineage>
</organism>
<protein>
    <recommendedName>
        <fullName evidence="3">Cytochrome c domain-containing protein</fullName>
    </recommendedName>
</protein>
<accession>W0F613</accession>
<evidence type="ECO:0000313" key="1">
    <source>
        <dbReference type="EMBL" id="AHF17243.1"/>
    </source>
</evidence>
<dbReference type="EMBL" id="CP007035">
    <property type="protein sequence ID" value="AHF17243.1"/>
    <property type="molecule type" value="Genomic_DNA"/>
</dbReference>
<sequence length="94" mass="10481">MNCAHCHRASGDASHTGLFLDYDQKNLYHIGVMKEPVSAGGLNYDIVPGNPARSIFVYRMNSAEPNITMPELGRSLIHREGVALITEWIKSMKH</sequence>
<keyword evidence="2" id="KW-1185">Reference proteome</keyword>
<reference evidence="1 2" key="1">
    <citation type="submission" date="2013-12" db="EMBL/GenBank/DDBJ databases">
        <authorList>
            <consortium name="DOE Joint Genome Institute"/>
            <person name="Eisen J."/>
            <person name="Huntemann M."/>
            <person name="Han J."/>
            <person name="Chen A."/>
            <person name="Kyrpides N."/>
            <person name="Mavromatis K."/>
            <person name="Markowitz V."/>
            <person name="Palaniappan K."/>
            <person name="Ivanova N."/>
            <person name="Schaumberg A."/>
            <person name="Pati A."/>
            <person name="Liolios K."/>
            <person name="Nordberg H.P."/>
            <person name="Cantor M.N."/>
            <person name="Hua S.X."/>
            <person name="Woyke T."/>
        </authorList>
    </citation>
    <scope>NUCLEOTIDE SEQUENCE [LARGE SCALE GENOMIC DNA]</scope>
    <source>
        <strain evidence="2">DSM 19437</strain>
    </source>
</reference>
<name>W0F613_9BACT</name>